<accession>A0AAW7Z0R3</accession>
<dbReference type="InterPro" id="IPR011042">
    <property type="entry name" value="6-blade_b-propeller_TolB-like"/>
</dbReference>
<reference evidence="3 5" key="1">
    <citation type="submission" date="2015-12" db="EMBL/GenBank/DDBJ databases">
        <title>Intraspecies pangenome expansion in the marine bacterium Alteromonas.</title>
        <authorList>
            <person name="Lopez-Perez M."/>
            <person name="Rodriguez-Valera F."/>
        </authorList>
    </citation>
    <scope>NUCLEOTIDE SEQUENCE [LARGE SCALE GENOMIC DNA]</scope>
    <source>
        <strain evidence="3 5">LMG 21861</strain>
    </source>
</reference>
<dbReference type="Proteomes" id="UP001170717">
    <property type="component" value="Unassembled WGS sequence"/>
</dbReference>
<dbReference type="PANTHER" id="PTHR10680:SF38">
    <property type="entry name" value="BLL1368 PROTEIN"/>
    <property type="match status" value="1"/>
</dbReference>
<dbReference type="Gene3D" id="2.120.10.30">
    <property type="entry name" value="TolB, C-terminal domain"/>
    <property type="match status" value="1"/>
</dbReference>
<evidence type="ECO:0000313" key="5">
    <source>
        <dbReference type="Proteomes" id="UP000056750"/>
    </source>
</evidence>
<protein>
    <submittedName>
        <fullName evidence="4">6-bladed beta-propeller</fullName>
    </submittedName>
</protein>
<dbReference type="PANTHER" id="PTHR10680">
    <property type="entry name" value="PEPTIDYL-GLYCINE ALPHA-AMIDATING MONOOXYGENASE"/>
    <property type="match status" value="1"/>
</dbReference>
<evidence type="ECO:0000256" key="2">
    <source>
        <dbReference type="ARBA" id="ARBA00023180"/>
    </source>
</evidence>
<dbReference type="Proteomes" id="UP000056750">
    <property type="component" value="Chromosome"/>
</dbReference>
<sequence length="334" mass="37518">MLGQNDWTYQIDEMWGEHNPAKPKPENAHALAFLDDRLLLVTDNLDHNVIEYDSNGKVIDAWGKQWPGAHGIKVVPDGDSTAIFIVDSGWVLNSKWDGTSYDKWDSPYNKMRQQAGSVAKLDKEGKVLFSIGHPQTVGAYRDDMPFNPTDMVVTDNGDFYIVDGYGSDYILHYDKHGRYLQKFGKENANSAENINNGHGITLDYRGETPLLLVSSRADHCLKWYTLYGEFIRTLHVPGAFIHAPLFNGKHMIAAVCWTGDTSAPELNSGVICIFDENETLVSVLGGELPEHGAPVRSDKKHFYHCHGLEQDKDGNLYLAQWKADAMHPIRLLKC</sequence>
<evidence type="ECO:0000313" key="6">
    <source>
        <dbReference type="Proteomes" id="UP001170717"/>
    </source>
</evidence>
<keyword evidence="5" id="KW-1185">Reference proteome</keyword>
<evidence type="ECO:0000256" key="1">
    <source>
        <dbReference type="ARBA" id="ARBA00022729"/>
    </source>
</evidence>
<name>A0AAW7Z0R3_9ALTE</name>
<dbReference type="SUPFAM" id="SSF63829">
    <property type="entry name" value="Calcium-dependent phosphotriesterase"/>
    <property type="match status" value="1"/>
</dbReference>
<gene>
    <name evidence="3" type="ORF">AVL57_04250</name>
    <name evidence="4" type="ORF">Q4527_04075</name>
</gene>
<keyword evidence="2" id="KW-0325">Glycoprotein</keyword>
<dbReference type="AlphaFoldDB" id="A0AAW7Z0R3"/>
<dbReference type="EMBL" id="JAUOQI010000002">
    <property type="protein sequence ID" value="MDO6576551.1"/>
    <property type="molecule type" value="Genomic_DNA"/>
</dbReference>
<evidence type="ECO:0000313" key="4">
    <source>
        <dbReference type="EMBL" id="MDO6576551.1"/>
    </source>
</evidence>
<dbReference type="EMBL" id="CP013926">
    <property type="protein sequence ID" value="AMJ73256.1"/>
    <property type="molecule type" value="Genomic_DNA"/>
</dbReference>
<reference evidence="4" key="2">
    <citation type="submission" date="2023-07" db="EMBL/GenBank/DDBJ databases">
        <title>Genome content predicts the carbon catabolic preferences of heterotrophic bacteria.</title>
        <authorList>
            <person name="Gralka M."/>
        </authorList>
    </citation>
    <scope>NUCLEOTIDE SEQUENCE</scope>
    <source>
        <strain evidence="4">F2M12</strain>
    </source>
</reference>
<dbReference type="KEGG" id="asq:AVL57_04250"/>
<evidence type="ECO:0000313" key="3">
    <source>
        <dbReference type="EMBL" id="AMJ73256.1"/>
    </source>
</evidence>
<keyword evidence="1" id="KW-0732">Signal</keyword>
<dbReference type="RefSeq" id="WP_057794034.1">
    <property type="nucleotide sequence ID" value="NZ_CAXIBE010000008.1"/>
</dbReference>
<proteinExistence type="predicted"/>
<organism evidence="4 6">
    <name type="scientific">Alteromonas stellipolaris</name>
    <dbReference type="NCBI Taxonomy" id="233316"/>
    <lineage>
        <taxon>Bacteria</taxon>
        <taxon>Pseudomonadati</taxon>
        <taxon>Pseudomonadota</taxon>
        <taxon>Gammaproteobacteria</taxon>
        <taxon>Alteromonadales</taxon>
        <taxon>Alteromonadaceae</taxon>
        <taxon>Alteromonas/Salinimonas group</taxon>
        <taxon>Alteromonas</taxon>
    </lineage>
</organism>